<accession>A0A8T1PLF5</accession>
<feature type="compositionally biased region" description="Basic and acidic residues" evidence="7">
    <location>
        <begin position="299"/>
        <end position="319"/>
    </location>
</feature>
<evidence type="ECO:0000256" key="1">
    <source>
        <dbReference type="ARBA" id="ARBA00004123"/>
    </source>
</evidence>
<protein>
    <recommendedName>
        <fullName evidence="6">Transcription repressor</fullName>
    </recommendedName>
    <alternativeName>
        <fullName evidence="6">Ovate family protein</fullName>
    </alternativeName>
</protein>
<keyword evidence="10" id="KW-1185">Reference proteome</keyword>
<evidence type="ECO:0000313" key="10">
    <source>
        <dbReference type="Proteomes" id="UP000811609"/>
    </source>
</evidence>
<feature type="domain" description="OVATE" evidence="8">
    <location>
        <begin position="377"/>
        <end position="436"/>
    </location>
</feature>
<evidence type="ECO:0000256" key="5">
    <source>
        <dbReference type="ARBA" id="ARBA00023242"/>
    </source>
</evidence>
<dbReference type="PROSITE" id="PS51754">
    <property type="entry name" value="OVATE"/>
    <property type="match status" value="1"/>
</dbReference>
<dbReference type="GO" id="GO:0045892">
    <property type="term" value="P:negative regulation of DNA-templated transcription"/>
    <property type="evidence" value="ECO:0007669"/>
    <property type="project" value="UniProtKB-UniRule"/>
</dbReference>
<keyword evidence="4 6" id="KW-0804">Transcription</keyword>
<dbReference type="GO" id="GO:0005634">
    <property type="term" value="C:nucleus"/>
    <property type="evidence" value="ECO:0007669"/>
    <property type="project" value="UniProtKB-SubCell"/>
</dbReference>
<keyword evidence="2 6" id="KW-0678">Repressor</keyword>
<keyword evidence="3 6" id="KW-0805">Transcription regulation</keyword>
<comment type="function">
    <text evidence="6">Transcriptional repressor that regulates multiple aspects of plant growth and development.</text>
</comment>
<dbReference type="NCBIfam" id="TIGR01568">
    <property type="entry name" value="A_thal_3678"/>
    <property type="match status" value="1"/>
</dbReference>
<evidence type="ECO:0000313" key="9">
    <source>
        <dbReference type="EMBL" id="KAG6642351.1"/>
    </source>
</evidence>
<evidence type="ECO:0000256" key="3">
    <source>
        <dbReference type="ARBA" id="ARBA00023015"/>
    </source>
</evidence>
<proteinExistence type="predicted"/>
<dbReference type="InterPro" id="IPR006458">
    <property type="entry name" value="Ovate_C"/>
</dbReference>
<dbReference type="InterPro" id="IPR038933">
    <property type="entry name" value="Ovate"/>
</dbReference>
<evidence type="ECO:0000259" key="8">
    <source>
        <dbReference type="PROSITE" id="PS51754"/>
    </source>
</evidence>
<gene>
    <name evidence="9" type="ORF">CIPAW_09G136600</name>
</gene>
<dbReference type="PANTHER" id="PTHR33057">
    <property type="entry name" value="TRANSCRIPTION REPRESSOR OFP7-RELATED"/>
    <property type="match status" value="1"/>
</dbReference>
<dbReference type="PANTHER" id="PTHR33057:SF82">
    <property type="entry name" value="TRANSCRIPTION REPRESSOR OFP5"/>
    <property type="match status" value="1"/>
</dbReference>
<feature type="region of interest" description="Disordered" evidence="7">
    <location>
        <begin position="1"/>
        <end position="20"/>
    </location>
</feature>
<keyword evidence="5 6" id="KW-0539">Nucleus</keyword>
<dbReference type="Proteomes" id="UP000811609">
    <property type="component" value="Chromosome 9"/>
</dbReference>
<name>A0A8T1PLF5_CARIL</name>
<evidence type="ECO:0000256" key="7">
    <source>
        <dbReference type="SAM" id="MobiDB-lite"/>
    </source>
</evidence>
<evidence type="ECO:0000256" key="2">
    <source>
        <dbReference type="ARBA" id="ARBA00022491"/>
    </source>
</evidence>
<organism evidence="9 10">
    <name type="scientific">Carya illinoinensis</name>
    <name type="common">Pecan</name>
    <dbReference type="NCBI Taxonomy" id="32201"/>
    <lineage>
        <taxon>Eukaryota</taxon>
        <taxon>Viridiplantae</taxon>
        <taxon>Streptophyta</taxon>
        <taxon>Embryophyta</taxon>
        <taxon>Tracheophyta</taxon>
        <taxon>Spermatophyta</taxon>
        <taxon>Magnoliopsida</taxon>
        <taxon>eudicotyledons</taxon>
        <taxon>Gunneridae</taxon>
        <taxon>Pentapetalae</taxon>
        <taxon>rosids</taxon>
        <taxon>fabids</taxon>
        <taxon>Fagales</taxon>
        <taxon>Juglandaceae</taxon>
        <taxon>Carya</taxon>
    </lineage>
</organism>
<comment type="subcellular location">
    <subcellularLocation>
        <location evidence="1 6">Nucleus</location>
    </subcellularLocation>
</comment>
<sequence length="475" mass="54434">MGCGRKKPPPSSSSSSSQPIFPMSWLSRFKHISINSKPKPGKVKPKGLQNSPLMGSIPQCAGGGNAGRFYGGDDVDDDAAAAAAFWRLSFGEENGKKKNRGILKSVWYESDDELDVLSSSCRNCRLNNGAAVKGREAKKLNEMVLGLRRVKALPKDVELSLEMDALYGEKRMECRTPRRIEKGWKLRKPNRQVMEEKVLELERGSHEAEWKSTNSIEKDALKRKPARTIWRTKRDKYKVVDSSSRKHSPGSSLNCQSSRLRTTAEDGVFATHKLKETKRLPAENLGSERQKLKEMKIKEIKSKSDQEGKSLHVSKDSQRRRTKQYSKVRLYSPRTPSKVEICKIKPLEDIRKSKLKMKTKAKERTAEEVTGFESFAMVKCSFDPQQDFRDSMLEMIMEKRMSRPEELEELLANYLTLNSDEYHDLIIKVFRQVWFDVNQVCFISFCHLHSGRPLDELMYEATKFLQVMKGLNRVE</sequence>
<feature type="region of interest" description="Disordered" evidence="7">
    <location>
        <begin position="299"/>
        <end position="325"/>
    </location>
</feature>
<evidence type="ECO:0000256" key="6">
    <source>
        <dbReference type="RuleBase" id="RU367028"/>
    </source>
</evidence>
<comment type="caution">
    <text evidence="9">The sequence shown here is derived from an EMBL/GenBank/DDBJ whole genome shotgun (WGS) entry which is preliminary data.</text>
</comment>
<dbReference type="Pfam" id="PF04844">
    <property type="entry name" value="Ovate"/>
    <property type="match status" value="1"/>
</dbReference>
<reference evidence="9" key="1">
    <citation type="submission" date="2020-12" db="EMBL/GenBank/DDBJ databases">
        <title>WGS assembly of Carya illinoinensis cv. Pawnee.</title>
        <authorList>
            <person name="Platts A."/>
            <person name="Shu S."/>
            <person name="Wright S."/>
            <person name="Barry K."/>
            <person name="Edger P."/>
            <person name="Pires J.C."/>
            <person name="Schmutz J."/>
        </authorList>
    </citation>
    <scope>NUCLEOTIDE SEQUENCE</scope>
    <source>
        <tissue evidence="9">Leaf</tissue>
    </source>
</reference>
<dbReference type="AlphaFoldDB" id="A0A8T1PLF5"/>
<evidence type="ECO:0000256" key="4">
    <source>
        <dbReference type="ARBA" id="ARBA00023163"/>
    </source>
</evidence>
<dbReference type="EMBL" id="CM031817">
    <property type="protein sequence ID" value="KAG6642351.1"/>
    <property type="molecule type" value="Genomic_DNA"/>
</dbReference>